<proteinExistence type="predicted"/>
<dbReference type="Pfam" id="PF05704">
    <property type="entry name" value="Caps_synth"/>
    <property type="match status" value="1"/>
</dbReference>
<keyword evidence="2" id="KW-1185">Reference proteome</keyword>
<dbReference type="InterPro" id="IPR029044">
    <property type="entry name" value="Nucleotide-diphossugar_trans"/>
</dbReference>
<dbReference type="EMBL" id="MU001880">
    <property type="protein sequence ID" value="KAF2794770.1"/>
    <property type="molecule type" value="Genomic_DNA"/>
</dbReference>
<accession>A0A6A6XDW6</accession>
<dbReference type="Gene3D" id="3.90.550.20">
    <property type="match status" value="1"/>
</dbReference>
<protein>
    <recommendedName>
        <fullName evidence="3">Capsule polysaccharide biosynthesis protein</fullName>
    </recommendedName>
</protein>
<organism evidence="1 2">
    <name type="scientific">Melanomma pulvis-pyrius CBS 109.77</name>
    <dbReference type="NCBI Taxonomy" id="1314802"/>
    <lineage>
        <taxon>Eukaryota</taxon>
        <taxon>Fungi</taxon>
        <taxon>Dikarya</taxon>
        <taxon>Ascomycota</taxon>
        <taxon>Pezizomycotina</taxon>
        <taxon>Dothideomycetes</taxon>
        <taxon>Pleosporomycetidae</taxon>
        <taxon>Pleosporales</taxon>
        <taxon>Melanommataceae</taxon>
        <taxon>Melanomma</taxon>
    </lineage>
</organism>
<gene>
    <name evidence="1" type="ORF">K505DRAFT_241388</name>
</gene>
<dbReference type="GO" id="GO:0016757">
    <property type="term" value="F:glycosyltransferase activity"/>
    <property type="evidence" value="ECO:0007669"/>
    <property type="project" value="InterPro"/>
</dbReference>
<dbReference type="OrthoDB" id="409543at2759"/>
<evidence type="ECO:0000313" key="2">
    <source>
        <dbReference type="Proteomes" id="UP000799757"/>
    </source>
</evidence>
<dbReference type="SUPFAM" id="SSF53448">
    <property type="entry name" value="Nucleotide-diphospho-sugar transferases"/>
    <property type="match status" value="1"/>
</dbReference>
<evidence type="ECO:0008006" key="3">
    <source>
        <dbReference type="Google" id="ProtNLM"/>
    </source>
</evidence>
<reference evidence="1" key="1">
    <citation type="journal article" date="2020" name="Stud. Mycol.">
        <title>101 Dothideomycetes genomes: a test case for predicting lifestyles and emergence of pathogens.</title>
        <authorList>
            <person name="Haridas S."/>
            <person name="Albert R."/>
            <person name="Binder M."/>
            <person name="Bloem J."/>
            <person name="Labutti K."/>
            <person name="Salamov A."/>
            <person name="Andreopoulos B."/>
            <person name="Baker S."/>
            <person name="Barry K."/>
            <person name="Bills G."/>
            <person name="Bluhm B."/>
            <person name="Cannon C."/>
            <person name="Castanera R."/>
            <person name="Culley D."/>
            <person name="Daum C."/>
            <person name="Ezra D."/>
            <person name="Gonzalez J."/>
            <person name="Henrissat B."/>
            <person name="Kuo A."/>
            <person name="Liang C."/>
            <person name="Lipzen A."/>
            <person name="Lutzoni F."/>
            <person name="Magnuson J."/>
            <person name="Mondo S."/>
            <person name="Nolan M."/>
            <person name="Ohm R."/>
            <person name="Pangilinan J."/>
            <person name="Park H.-J."/>
            <person name="Ramirez L."/>
            <person name="Alfaro M."/>
            <person name="Sun H."/>
            <person name="Tritt A."/>
            <person name="Yoshinaga Y."/>
            <person name="Zwiers L.-H."/>
            <person name="Turgeon B."/>
            <person name="Goodwin S."/>
            <person name="Spatafora J."/>
            <person name="Crous P."/>
            <person name="Grigoriev I."/>
        </authorList>
    </citation>
    <scope>NUCLEOTIDE SEQUENCE</scope>
    <source>
        <strain evidence="1">CBS 109.77</strain>
    </source>
</reference>
<sequence>MAGSRLTVPSEFQSHVRYVESKDKRTDAEIIESLSKNTPITSEKNVWTYWHSGVKSMPSWCQRNIINWVRLLGPDWTVRVLDTALNSANHALSWISPEELPESFVKGTMTGPYVGPHSADFLRGAALYAYGGVWMDVGNLLFRHLDKICWDQLADDSSPFTVSTPWMFGHHMANHFIAARKGDMFIRKWHDLFMHFWKGRQDYTGIIESPLIGFVKDFNFAEAEARGFKWDFKIDELTVLGYIGQVVAWVRLCWLQEPNGGFNGVEYYCNKVLLFDVLTEDWPAETVVGFDGQSLFNVFTTKLDDDPESEEYKKAYEATWLMLTKSCLQKITHAKGITKDLACGMLLDKKENERKDGEPGTFGELLRYGSVHLEQTRERINYVDPIRPEEKVIIHKGLLEP</sequence>
<name>A0A6A6XDW6_9PLEO</name>
<dbReference type="Proteomes" id="UP000799757">
    <property type="component" value="Unassembled WGS sequence"/>
</dbReference>
<dbReference type="InterPro" id="IPR008441">
    <property type="entry name" value="AfumC-like_glycosyl_Trfase"/>
</dbReference>
<dbReference type="AlphaFoldDB" id="A0A6A6XDW6"/>
<evidence type="ECO:0000313" key="1">
    <source>
        <dbReference type="EMBL" id="KAF2794770.1"/>
    </source>
</evidence>